<evidence type="ECO:0000313" key="3">
    <source>
        <dbReference type="Proteomes" id="UP000266177"/>
    </source>
</evidence>
<dbReference type="OrthoDB" id="1985886at2"/>
<protein>
    <recommendedName>
        <fullName evidence="4">F0F1-type ATP synthase</fullName>
    </recommendedName>
</protein>
<comment type="caution">
    <text evidence="2">The sequence shown here is derived from an EMBL/GenBank/DDBJ whole genome shotgun (WGS) entry which is preliminary data.</text>
</comment>
<keyword evidence="1" id="KW-1133">Transmembrane helix</keyword>
<organism evidence="2 3">
    <name type="scientific">Paenibacillus thiaminolyticus</name>
    <name type="common">Bacillus thiaminolyticus</name>
    <dbReference type="NCBI Taxonomy" id="49283"/>
    <lineage>
        <taxon>Bacteria</taxon>
        <taxon>Bacillati</taxon>
        <taxon>Bacillota</taxon>
        <taxon>Bacilli</taxon>
        <taxon>Bacillales</taxon>
        <taxon>Paenibacillaceae</taxon>
        <taxon>Paenibacillus</taxon>
    </lineage>
</organism>
<name>A0A3A3GHI7_PANTH</name>
<dbReference type="EMBL" id="QYZD01000025">
    <property type="protein sequence ID" value="RJG21349.1"/>
    <property type="molecule type" value="Genomic_DNA"/>
</dbReference>
<proteinExistence type="predicted"/>
<sequence length="323" mass="37206">MRTTKFAIIFVLIMLPFFWINRLQVQEQMFKLQTEMKYNYALDTAVDDAALTLKSSAIWKKTEESYESPKRLELRKEDALQAFFYTLYLNFDIVDDPISQNQLKHYLPAVAIIGYEAFDLYVEEEFAAINGESKLQHIWKPTTPYTYTDTLGNVFSFTLDNYVSIYLPAADSWIKGYQRELKYSSALPLLQDDEHFDAIRRITIINTIQDALERAINKHNEWASRNGVSYTFTLPTISNEEWNNTIDDVGFVAFIQGLPIGHSTYNNYALGGSRLLKAKVLYGTTINGIKYAFPQNCAPASVEETFSTEKEAAQNGYYVKRCY</sequence>
<reference evidence="2 3" key="1">
    <citation type="submission" date="2018-09" db="EMBL/GenBank/DDBJ databases">
        <title>Paenibacillus SK2017-BO5.</title>
        <authorList>
            <person name="Piskunova J.V."/>
            <person name="Dubiley S.A."/>
            <person name="Severinov K.V."/>
        </authorList>
    </citation>
    <scope>NUCLEOTIDE SEQUENCE [LARGE SCALE GENOMIC DNA]</scope>
    <source>
        <strain evidence="2 3">BO5</strain>
    </source>
</reference>
<keyword evidence="1" id="KW-0472">Membrane</keyword>
<feature type="transmembrane region" description="Helical" evidence="1">
    <location>
        <begin position="6"/>
        <end position="23"/>
    </location>
</feature>
<dbReference type="AlphaFoldDB" id="A0A3A3GHI7"/>
<keyword evidence="1" id="KW-0812">Transmembrane</keyword>
<dbReference type="RefSeq" id="WP_119795584.1">
    <property type="nucleotide sequence ID" value="NZ_QYZD01000025.1"/>
</dbReference>
<dbReference type="Proteomes" id="UP000266177">
    <property type="component" value="Unassembled WGS sequence"/>
</dbReference>
<accession>A0A3A3GHI7</accession>
<evidence type="ECO:0000313" key="2">
    <source>
        <dbReference type="EMBL" id="RJG21349.1"/>
    </source>
</evidence>
<evidence type="ECO:0000256" key="1">
    <source>
        <dbReference type="SAM" id="Phobius"/>
    </source>
</evidence>
<gene>
    <name evidence="2" type="ORF">DQX05_21855</name>
</gene>
<evidence type="ECO:0008006" key="4">
    <source>
        <dbReference type="Google" id="ProtNLM"/>
    </source>
</evidence>